<gene>
    <name evidence="1" type="ORF">CHO01_22110</name>
</gene>
<evidence type="ECO:0000313" key="1">
    <source>
        <dbReference type="EMBL" id="GEL47095.1"/>
    </source>
</evidence>
<name>A0A511FCX3_9CELL</name>
<keyword evidence="2" id="KW-1185">Reference proteome</keyword>
<dbReference type="AlphaFoldDB" id="A0A511FCX3"/>
<sequence>MTARVPAGVRAGGQFTIDPRGESAATLDLQRAEDALDADDTQAAREILARVLARFEHLTAAEVEADDRLRASWLESATLMSRARETHARAEDAALREATATGSVRGHGQVVQAAGVFDARRVAVSAAQDLEDINSMMRGTVLGLAKARAVVNEHEHLVAVGADDLAPARLERAALALLATESASTQAFRTAAGTLPLTHPDYPTWAGVVPVAVEVPDSDRATLLRVAMVDVRRSRLVGRVTLPAARCRNLRGQFSMTAVAGAVRWMAAHREPAGSEEGMSRARACANLLAELDRTIPPF</sequence>
<evidence type="ECO:0000313" key="2">
    <source>
        <dbReference type="Proteomes" id="UP000321723"/>
    </source>
</evidence>
<proteinExistence type="predicted"/>
<reference evidence="1 2" key="1">
    <citation type="submission" date="2019-07" db="EMBL/GenBank/DDBJ databases">
        <title>Whole genome shotgun sequence of Cellulomonas hominis NBRC 16055.</title>
        <authorList>
            <person name="Hosoyama A."/>
            <person name="Uohara A."/>
            <person name="Ohji S."/>
            <person name="Ichikawa N."/>
        </authorList>
    </citation>
    <scope>NUCLEOTIDE SEQUENCE [LARGE SCALE GENOMIC DNA]</scope>
    <source>
        <strain evidence="1 2">NBRC 16055</strain>
    </source>
</reference>
<dbReference type="Proteomes" id="UP000321723">
    <property type="component" value="Unassembled WGS sequence"/>
</dbReference>
<protein>
    <submittedName>
        <fullName evidence="1">Uncharacterized protein</fullName>
    </submittedName>
</protein>
<dbReference type="EMBL" id="BJVQ01000029">
    <property type="protein sequence ID" value="GEL47095.1"/>
    <property type="molecule type" value="Genomic_DNA"/>
</dbReference>
<accession>A0A511FCX3</accession>
<organism evidence="1 2">
    <name type="scientific">Cellulomonas hominis</name>
    <dbReference type="NCBI Taxonomy" id="156981"/>
    <lineage>
        <taxon>Bacteria</taxon>
        <taxon>Bacillati</taxon>
        <taxon>Actinomycetota</taxon>
        <taxon>Actinomycetes</taxon>
        <taxon>Micrococcales</taxon>
        <taxon>Cellulomonadaceae</taxon>
        <taxon>Cellulomonas</taxon>
    </lineage>
</organism>
<comment type="caution">
    <text evidence="1">The sequence shown here is derived from an EMBL/GenBank/DDBJ whole genome shotgun (WGS) entry which is preliminary data.</text>
</comment>